<dbReference type="KEGG" id="vg:64947712"/>
<evidence type="ECO:0000256" key="1">
    <source>
        <dbReference type="SAM" id="MobiDB-lite"/>
    </source>
</evidence>
<evidence type="ECO:0000313" key="2">
    <source>
        <dbReference type="EMBL" id="QLF82837.1"/>
    </source>
</evidence>
<proteinExistence type="predicted"/>
<reference evidence="2 3" key="1">
    <citation type="submission" date="2020-05" db="EMBL/GenBank/DDBJ databases">
        <authorList>
            <person name="Curtis N."/>
            <person name="Garlena R.A."/>
            <person name="Russell D.A."/>
            <person name="Pope W.H."/>
            <person name="Jacobs-Sera D."/>
            <person name="Hatfull G.F."/>
        </authorList>
    </citation>
    <scope>NUCLEOTIDE SEQUENCE [LARGE SCALE GENOMIC DNA]</scope>
</reference>
<sequence length="96" mass="11250">MTPPDGKYRKAYQGERVLTADRKVIAEGMRVFTNNLDRGTVDLSRAEFEWHAGENRYVLWFDVLVDHDYRGEPMWPRRPQMQSDDRVTTTFQGKAA</sequence>
<name>A0A7D5KAE1_9CAUD</name>
<organism evidence="2 3">
    <name type="scientific">Mycobacterium phage Georgie2</name>
    <dbReference type="NCBI Taxonomy" id="2743928"/>
    <lineage>
        <taxon>Viruses</taxon>
        <taxon>Duplodnaviria</taxon>
        <taxon>Heunggongvirae</taxon>
        <taxon>Uroviricota</taxon>
        <taxon>Caudoviricetes</taxon>
        <taxon>Turbidovirus</taxon>
        <taxon>Turbidovirus georgie2</taxon>
    </lineage>
</organism>
<feature type="region of interest" description="Disordered" evidence="1">
    <location>
        <begin position="76"/>
        <end position="96"/>
    </location>
</feature>
<protein>
    <submittedName>
        <fullName evidence="2">Uncharacterized protein</fullName>
    </submittedName>
</protein>
<keyword evidence="3" id="KW-1185">Reference proteome</keyword>
<dbReference type="EMBL" id="MT498066">
    <property type="protein sequence ID" value="QLF82837.1"/>
    <property type="molecule type" value="Genomic_DNA"/>
</dbReference>
<gene>
    <name evidence="2" type="primary">93</name>
    <name evidence="2" type="ORF">SEA_GEORGIE2_93</name>
</gene>
<dbReference type="GeneID" id="64947712"/>
<dbReference type="Proteomes" id="UP000510655">
    <property type="component" value="Segment"/>
</dbReference>
<evidence type="ECO:0000313" key="3">
    <source>
        <dbReference type="Proteomes" id="UP000510655"/>
    </source>
</evidence>
<dbReference type="RefSeq" id="YP_010063899.1">
    <property type="nucleotide sequence ID" value="NC_054810.1"/>
</dbReference>
<accession>A0A7D5KAE1</accession>